<dbReference type="Gene3D" id="3.40.50.150">
    <property type="entry name" value="Vaccinia Virus protein VP39"/>
    <property type="match status" value="1"/>
</dbReference>
<evidence type="ECO:0000256" key="5">
    <source>
        <dbReference type="ARBA" id="ARBA00022679"/>
    </source>
</evidence>
<sequence>MVNKKKIGKARKDKFYHLAKESGFRARSAFKLIQLNRKFEFLQGSRVVIDLCAAPGGWLQVATENCPVSSLIIGVDLVPIKPIRNCVTLVNDITTDKCRQELRREMKTWKADCVLHDGAPNVGMNWAHDAFQQVQLTLQALKIATEFLRKGGWFVTKVFRSKDYNSLLWVLQQLFKNVHATKPQASRNESAEIFVVCQHFLAPDKIDPKFLDPKAVFKEVDDNPNTALDLIHPEKRTRHRDGYKEGDYTLFHSLPVSQFFASENFLDLLADASEVKFDDKSIENHPSTIAELKECLKDIKVLGKREIKMVINWRKKIKKEIEDEKKAENVDKVEEKEKKPEDDDDDDDMEKLEAQLAELQGEQKKVLKRKIKKTRRERAKLQHKMDMKIVLPDDKIDMEEDRELFNLDKIKTKNQLETVEEADLSDASDEEEEEEVPAKKGKKVTFDKEDKKYNLASEMSDDSDEDNEEEYDDSDGSISLDEAGEEDNPLLIGRQSKKSKADMWFSKDTFAGLEDDDDEDMEIENMAEAYSKKGGVIKGVNDQDDDMIIPEEKVSDIKKTKIEQNKKGSENDGDSAIGRGSGIDDESDNDDDDDDDESSEESDRKDSDSDSDYDTKEFYRQQKESLKDSNKKGKKNAEKIKDGDFEVVPVDHGQPVKLSAQGLALGAAIVSSRKRRREVIESGYHKYMFNDPNLPDWFVKEEQRHTRVHLPVTKGEIEEYKMKMKAVDANPIRKIAEAKARKKRKMARRLEKARKKADAINDTEEVTDREKWSQIKQVYKKAGLLNAKKKEVTYVVSKKGLAGKRVARPQGVKGPYKVVDGRLKKDMKGKMRAEQRKQGKGKRRR</sequence>
<dbReference type="InterPro" id="IPR002877">
    <property type="entry name" value="RNA_MeTrfase_FtsJ_dom"/>
</dbReference>
<dbReference type="InterPro" id="IPR029063">
    <property type="entry name" value="SAM-dependent_MTases_sf"/>
</dbReference>
<keyword evidence="6 8" id="KW-0949">S-adenosyl-L-methionine</keyword>
<evidence type="ECO:0000313" key="13">
    <source>
        <dbReference type="EMBL" id="KAH3711035.1"/>
    </source>
</evidence>
<comment type="subcellular location">
    <subcellularLocation>
        <location evidence="1 8">Nucleus</location>
        <location evidence="1 8">Nucleolus</location>
    </subcellularLocation>
</comment>
<dbReference type="Proteomes" id="UP000828390">
    <property type="component" value="Unassembled WGS sequence"/>
</dbReference>
<feature type="compositionally biased region" description="Basic and acidic residues" evidence="9">
    <location>
        <begin position="324"/>
        <end position="341"/>
    </location>
</feature>
<keyword evidence="2 8" id="KW-0690">Ribosome biogenesis</keyword>
<comment type="function">
    <text evidence="8">Probable methyltransferase involved in the maturation of rRNA and in the biogenesis of ribosomal subunits.</text>
</comment>
<dbReference type="Pfam" id="PF07780">
    <property type="entry name" value="Spb1_C"/>
    <property type="match status" value="1"/>
</dbReference>
<feature type="region of interest" description="Disordered" evidence="9">
    <location>
        <begin position="324"/>
        <end position="348"/>
    </location>
</feature>
<dbReference type="EC" id="2.1.1.-" evidence="8"/>
<dbReference type="AlphaFoldDB" id="A0A9D4BV64"/>
<feature type="domain" description="Ribosomal RNA methyltransferase SPB1-like C-terminal" evidence="11">
    <location>
        <begin position="616"/>
        <end position="834"/>
    </location>
</feature>
<evidence type="ECO:0000256" key="8">
    <source>
        <dbReference type="HAMAP-Rule" id="MF_03163"/>
    </source>
</evidence>
<evidence type="ECO:0000259" key="12">
    <source>
        <dbReference type="Pfam" id="PF11861"/>
    </source>
</evidence>
<evidence type="ECO:0000256" key="4">
    <source>
        <dbReference type="ARBA" id="ARBA00022603"/>
    </source>
</evidence>
<feature type="compositionally biased region" description="Acidic residues" evidence="9">
    <location>
        <begin position="418"/>
        <end position="435"/>
    </location>
</feature>
<comment type="similarity">
    <text evidence="8">Belongs to the class I-like SAM-binding methyltransferase superfamily. RNA methyltransferase RlmE family. SPB1 subfamily.</text>
</comment>
<feature type="binding site" evidence="8">
    <location>
        <position position="58"/>
    </location>
    <ligand>
        <name>S-adenosyl-L-methionine</name>
        <dbReference type="ChEBI" id="CHEBI:59789"/>
    </ligand>
</feature>
<dbReference type="EMBL" id="JAIWYP010000014">
    <property type="protein sequence ID" value="KAH3711035.1"/>
    <property type="molecule type" value="Genomic_DNA"/>
</dbReference>
<dbReference type="GO" id="GO:0000466">
    <property type="term" value="P:maturation of 5.8S rRNA from tricistronic rRNA transcript (SSU-rRNA, 5.8S rRNA, LSU-rRNA)"/>
    <property type="evidence" value="ECO:0007669"/>
    <property type="project" value="TreeGrafter"/>
</dbReference>
<dbReference type="PANTHER" id="PTHR10920">
    <property type="entry name" value="RIBOSOMAL RNA METHYLTRANSFERASE"/>
    <property type="match status" value="1"/>
</dbReference>
<keyword evidence="3 8" id="KW-0698">rRNA processing</keyword>
<evidence type="ECO:0000256" key="6">
    <source>
        <dbReference type="ARBA" id="ARBA00022691"/>
    </source>
</evidence>
<feature type="binding site" evidence="8">
    <location>
        <position position="76"/>
    </location>
    <ligand>
        <name>S-adenosyl-L-methionine</name>
        <dbReference type="ChEBI" id="CHEBI:59789"/>
    </ligand>
</feature>
<keyword evidence="5 8" id="KW-0808">Transferase</keyword>
<feature type="active site" description="Proton acceptor" evidence="8">
    <location>
        <position position="157"/>
    </location>
</feature>
<feature type="region of interest" description="Disordered" evidence="9">
    <location>
        <begin position="821"/>
        <end position="845"/>
    </location>
</feature>
<accession>A0A9D4BV64</accession>
<feature type="domain" description="Ribosomal RNA methyltransferase FtsJ" evidence="10">
    <location>
        <begin position="24"/>
        <end position="200"/>
    </location>
</feature>
<keyword evidence="7 8" id="KW-0539">Nucleus</keyword>
<dbReference type="GO" id="GO:0030687">
    <property type="term" value="C:preribosome, large subunit precursor"/>
    <property type="evidence" value="ECO:0007669"/>
    <property type="project" value="TreeGrafter"/>
</dbReference>
<feature type="coiled-coil region" evidence="8">
    <location>
        <begin position="733"/>
        <end position="763"/>
    </location>
</feature>
<evidence type="ECO:0000256" key="7">
    <source>
        <dbReference type="ARBA" id="ARBA00023242"/>
    </source>
</evidence>
<dbReference type="FunFam" id="3.40.50.150:FF:000004">
    <property type="entry name" value="AdoMet-dependent rRNA methyltransferase SPB1"/>
    <property type="match status" value="1"/>
</dbReference>
<dbReference type="InterPro" id="IPR024576">
    <property type="entry name" value="rRNA_MeTfrase_Spb1_DUF3381"/>
</dbReference>
<dbReference type="PANTHER" id="PTHR10920:SF13">
    <property type="entry name" value="PRE-RRNA 2'-O-RIBOSE RNA METHYLTRANSFERASE FTSJ3"/>
    <property type="match status" value="1"/>
</dbReference>
<feature type="binding site" evidence="8">
    <location>
        <position position="56"/>
    </location>
    <ligand>
        <name>S-adenosyl-L-methionine</name>
        <dbReference type="ChEBI" id="CHEBI:59789"/>
    </ligand>
</feature>
<feature type="binding site" evidence="8">
    <location>
        <position position="92"/>
    </location>
    <ligand>
        <name>S-adenosyl-L-methionine</name>
        <dbReference type="ChEBI" id="CHEBI:59789"/>
    </ligand>
</feature>
<dbReference type="Pfam" id="PF11861">
    <property type="entry name" value="DUF3381"/>
    <property type="match status" value="1"/>
</dbReference>
<feature type="compositionally biased region" description="Basic and acidic residues" evidence="9">
    <location>
        <begin position="550"/>
        <end position="570"/>
    </location>
</feature>
<organism evidence="13 14">
    <name type="scientific">Dreissena polymorpha</name>
    <name type="common">Zebra mussel</name>
    <name type="synonym">Mytilus polymorpha</name>
    <dbReference type="NCBI Taxonomy" id="45954"/>
    <lineage>
        <taxon>Eukaryota</taxon>
        <taxon>Metazoa</taxon>
        <taxon>Spiralia</taxon>
        <taxon>Lophotrochozoa</taxon>
        <taxon>Mollusca</taxon>
        <taxon>Bivalvia</taxon>
        <taxon>Autobranchia</taxon>
        <taxon>Heteroconchia</taxon>
        <taxon>Euheterodonta</taxon>
        <taxon>Imparidentia</taxon>
        <taxon>Neoheterodontei</taxon>
        <taxon>Myida</taxon>
        <taxon>Dreissenoidea</taxon>
        <taxon>Dreissenidae</taxon>
        <taxon>Dreissena</taxon>
    </lineage>
</organism>
<dbReference type="GO" id="GO:0016435">
    <property type="term" value="F:rRNA (guanine) methyltransferase activity"/>
    <property type="evidence" value="ECO:0007669"/>
    <property type="project" value="TreeGrafter"/>
</dbReference>
<feature type="compositionally biased region" description="Acidic residues" evidence="9">
    <location>
        <begin position="583"/>
        <end position="600"/>
    </location>
</feature>
<evidence type="ECO:0000313" key="14">
    <source>
        <dbReference type="Proteomes" id="UP000828390"/>
    </source>
</evidence>
<dbReference type="HAMAP" id="MF_01547">
    <property type="entry name" value="RNA_methyltr_E"/>
    <property type="match status" value="1"/>
</dbReference>
<feature type="compositionally biased region" description="Basic and acidic residues" evidence="9">
    <location>
        <begin position="444"/>
        <end position="453"/>
    </location>
</feature>
<dbReference type="GO" id="GO:0008650">
    <property type="term" value="F:rRNA (uridine-2'-O-)-methyltransferase activity"/>
    <property type="evidence" value="ECO:0007669"/>
    <property type="project" value="TreeGrafter"/>
</dbReference>
<dbReference type="Pfam" id="PF01728">
    <property type="entry name" value="FtsJ"/>
    <property type="match status" value="1"/>
</dbReference>
<evidence type="ECO:0000256" key="2">
    <source>
        <dbReference type="ARBA" id="ARBA00022517"/>
    </source>
</evidence>
<dbReference type="InterPro" id="IPR012920">
    <property type="entry name" value="rRNA_MeTfrase_SPB1-like_C"/>
</dbReference>
<proteinExistence type="inferred from homology"/>
<comment type="caution">
    <text evidence="13">The sequence shown here is derived from an EMBL/GenBank/DDBJ whole genome shotgun (WGS) entry which is preliminary data.</text>
</comment>
<evidence type="ECO:0000259" key="10">
    <source>
        <dbReference type="Pfam" id="PF01728"/>
    </source>
</evidence>
<dbReference type="InterPro" id="IPR015507">
    <property type="entry name" value="rRNA-MeTfrase_E"/>
</dbReference>
<feature type="region of interest" description="Disordered" evidence="9">
    <location>
        <begin position="529"/>
        <end position="643"/>
    </location>
</feature>
<feature type="compositionally biased region" description="Basic and acidic residues" evidence="9">
    <location>
        <begin position="821"/>
        <end position="837"/>
    </location>
</feature>
<dbReference type="HAMAP" id="MF_03163">
    <property type="entry name" value="RNA_methyltr_E_SPB1"/>
    <property type="match status" value="1"/>
</dbReference>
<reference evidence="13" key="2">
    <citation type="submission" date="2020-11" db="EMBL/GenBank/DDBJ databases">
        <authorList>
            <person name="McCartney M.A."/>
            <person name="Auch B."/>
            <person name="Kono T."/>
            <person name="Mallez S."/>
            <person name="Becker A."/>
            <person name="Gohl D.M."/>
            <person name="Silverstein K.A.T."/>
            <person name="Koren S."/>
            <person name="Bechman K.B."/>
            <person name="Herman A."/>
            <person name="Abrahante J.E."/>
            <person name="Garbe J."/>
        </authorList>
    </citation>
    <scope>NUCLEOTIDE SEQUENCE</scope>
    <source>
        <strain evidence="13">Duluth1</strain>
        <tissue evidence="13">Whole animal</tissue>
    </source>
</reference>
<evidence type="ECO:0000259" key="11">
    <source>
        <dbReference type="Pfam" id="PF07780"/>
    </source>
</evidence>
<reference evidence="13" key="1">
    <citation type="journal article" date="2019" name="bioRxiv">
        <title>The Genome of the Zebra Mussel, Dreissena polymorpha: A Resource for Invasive Species Research.</title>
        <authorList>
            <person name="McCartney M.A."/>
            <person name="Auch B."/>
            <person name="Kono T."/>
            <person name="Mallez S."/>
            <person name="Zhang Y."/>
            <person name="Obille A."/>
            <person name="Becker A."/>
            <person name="Abrahante J.E."/>
            <person name="Garbe J."/>
            <person name="Badalamenti J.P."/>
            <person name="Herman A."/>
            <person name="Mangelson H."/>
            <person name="Liachko I."/>
            <person name="Sullivan S."/>
            <person name="Sone E.D."/>
            <person name="Koren S."/>
            <person name="Silverstein K.A.T."/>
            <person name="Beckman K.B."/>
            <person name="Gohl D.M."/>
        </authorList>
    </citation>
    <scope>NUCLEOTIDE SEQUENCE</scope>
    <source>
        <strain evidence="13">Duluth1</strain>
        <tissue evidence="13">Whole animal</tissue>
    </source>
</reference>
<feature type="binding site" evidence="8">
    <location>
        <position position="117"/>
    </location>
    <ligand>
        <name>S-adenosyl-L-methionine</name>
        <dbReference type="ChEBI" id="CHEBI:59789"/>
    </ligand>
</feature>
<dbReference type="SUPFAM" id="SSF53335">
    <property type="entry name" value="S-adenosyl-L-methionine-dependent methyltransferases"/>
    <property type="match status" value="1"/>
</dbReference>
<feature type="domain" description="DUF3381" evidence="12">
    <location>
        <begin position="233"/>
        <end position="383"/>
    </location>
</feature>
<dbReference type="OrthoDB" id="289250at2759"/>
<feature type="compositionally biased region" description="Acidic residues" evidence="9">
    <location>
        <begin position="459"/>
        <end position="475"/>
    </location>
</feature>
<name>A0A9D4BV64_DREPO</name>
<keyword evidence="14" id="KW-1185">Reference proteome</keyword>
<evidence type="ECO:0000256" key="1">
    <source>
        <dbReference type="ARBA" id="ARBA00004604"/>
    </source>
</evidence>
<feature type="region of interest" description="Disordered" evidence="9">
    <location>
        <begin position="411"/>
        <end position="499"/>
    </location>
</feature>
<keyword evidence="4 8" id="KW-0489">Methyltransferase</keyword>
<protein>
    <recommendedName>
        <fullName evidence="8">Putative rRNA methyltransferase</fullName>
        <ecNumber evidence="8">2.1.1.-</ecNumber>
    </recommendedName>
    <alternativeName>
        <fullName evidence="8">2'-O-ribose RNA methyltransferase SPB1 homolog</fullName>
    </alternativeName>
</protein>
<evidence type="ECO:0000256" key="3">
    <source>
        <dbReference type="ARBA" id="ARBA00022552"/>
    </source>
</evidence>
<keyword evidence="8" id="KW-0175">Coiled coil</keyword>
<gene>
    <name evidence="13" type="ORF">DPMN_070534</name>
</gene>
<feature type="compositionally biased region" description="Basic and acidic residues" evidence="9">
    <location>
        <begin position="601"/>
        <end position="643"/>
    </location>
</feature>
<evidence type="ECO:0000256" key="9">
    <source>
        <dbReference type="SAM" id="MobiDB-lite"/>
    </source>
</evidence>
<dbReference type="GO" id="GO:0005730">
    <property type="term" value="C:nucleolus"/>
    <property type="evidence" value="ECO:0007669"/>
    <property type="project" value="UniProtKB-SubCell"/>
</dbReference>
<comment type="catalytic activity">
    <reaction evidence="8">
        <text>a ribonucleotide in rRNA + S-adenosyl-L-methionine = a 2'-O-methylribonucleotide in rRNA + S-adenosyl-L-homocysteine + H(+)</text>
        <dbReference type="Rhea" id="RHEA:48628"/>
        <dbReference type="Rhea" id="RHEA-COMP:12164"/>
        <dbReference type="Rhea" id="RHEA-COMP:12165"/>
        <dbReference type="ChEBI" id="CHEBI:15378"/>
        <dbReference type="ChEBI" id="CHEBI:57856"/>
        <dbReference type="ChEBI" id="CHEBI:59789"/>
        <dbReference type="ChEBI" id="CHEBI:90675"/>
        <dbReference type="ChEBI" id="CHEBI:90676"/>
    </reaction>
</comment>
<dbReference type="InterPro" id="IPR028589">
    <property type="entry name" value="SPB1-like"/>
</dbReference>
<dbReference type="InterPro" id="IPR050082">
    <property type="entry name" value="RNA_methyltr_RlmE"/>
</dbReference>
<dbReference type="GO" id="GO:0000463">
    <property type="term" value="P:maturation of LSU-rRNA from tricistronic rRNA transcript (SSU-rRNA, 5.8S rRNA, LSU-rRNA)"/>
    <property type="evidence" value="ECO:0007669"/>
    <property type="project" value="TreeGrafter"/>
</dbReference>